<evidence type="ECO:0000313" key="4">
    <source>
        <dbReference type="Proteomes" id="UP000038040"/>
    </source>
</evidence>
<feature type="compositionally biased region" description="Low complexity" evidence="1">
    <location>
        <begin position="248"/>
        <end position="262"/>
    </location>
</feature>
<dbReference type="SUPFAM" id="SSF55277">
    <property type="entry name" value="GYF domain"/>
    <property type="match status" value="1"/>
</dbReference>
<protein>
    <submittedName>
        <fullName evidence="6">GYF domain-containing protein</fullName>
    </submittedName>
</protein>
<dbReference type="WBParaSite" id="DME_0000546801-mRNA-1">
    <property type="protein sequence ID" value="DME_0000546801-mRNA-1"/>
    <property type="gene ID" value="DME_0000546801"/>
</dbReference>
<dbReference type="InterPro" id="IPR035445">
    <property type="entry name" value="GYF-like_dom_sf"/>
</dbReference>
<evidence type="ECO:0000256" key="1">
    <source>
        <dbReference type="SAM" id="MobiDB-lite"/>
    </source>
</evidence>
<feature type="compositionally biased region" description="Gly residues" evidence="1">
    <location>
        <begin position="1"/>
        <end position="16"/>
    </location>
</feature>
<dbReference type="Proteomes" id="UP000038040">
    <property type="component" value="Unplaced"/>
</dbReference>
<feature type="region of interest" description="Disordered" evidence="1">
    <location>
        <begin position="1"/>
        <end position="35"/>
    </location>
</feature>
<reference evidence="6" key="1">
    <citation type="submission" date="2016-04" db="UniProtKB">
        <authorList>
            <consortium name="WormBaseParasite"/>
        </authorList>
    </citation>
    <scope>IDENTIFICATION</scope>
</reference>
<feature type="compositionally biased region" description="Gly residues" evidence="1">
    <location>
        <begin position="201"/>
        <end position="210"/>
    </location>
</feature>
<evidence type="ECO:0000313" key="5">
    <source>
        <dbReference type="Proteomes" id="UP000274756"/>
    </source>
</evidence>
<proteinExistence type="predicted"/>
<dbReference type="OrthoDB" id="48509at2759"/>
<gene>
    <name evidence="3" type="ORF">DME_LOCUS574</name>
</gene>
<dbReference type="SMART" id="SM00444">
    <property type="entry name" value="GYF"/>
    <property type="match status" value="1"/>
</dbReference>
<accession>A0A158Q4R5</accession>
<dbReference type="EMBL" id="UYYG01000005">
    <property type="protein sequence ID" value="VDN50601.1"/>
    <property type="molecule type" value="Genomic_DNA"/>
</dbReference>
<name>A0A158Q4R5_DRAME</name>
<dbReference type="PANTHER" id="PTHR14445">
    <property type="entry name" value="GRB10 INTERACTING GYF PROTEIN"/>
    <property type="match status" value="1"/>
</dbReference>
<dbReference type="PANTHER" id="PTHR14445:SF36">
    <property type="entry name" value="FI03272P-RELATED"/>
    <property type="match status" value="1"/>
</dbReference>
<dbReference type="Proteomes" id="UP000274756">
    <property type="component" value="Unassembled WGS sequence"/>
</dbReference>
<evidence type="ECO:0000313" key="6">
    <source>
        <dbReference type="WBParaSite" id="DME_0000546801-mRNA-1"/>
    </source>
</evidence>
<reference evidence="3 5" key="2">
    <citation type="submission" date="2018-11" db="EMBL/GenBank/DDBJ databases">
        <authorList>
            <consortium name="Pathogen Informatics"/>
        </authorList>
    </citation>
    <scope>NUCLEOTIDE SEQUENCE [LARGE SCALE GENOMIC DNA]</scope>
</reference>
<feature type="region of interest" description="Disordered" evidence="1">
    <location>
        <begin position="199"/>
        <end position="262"/>
    </location>
</feature>
<dbReference type="Gene3D" id="3.30.1490.40">
    <property type="match status" value="1"/>
</dbReference>
<dbReference type="STRING" id="318479.A0A158Q4R5"/>
<dbReference type="InterPro" id="IPR051640">
    <property type="entry name" value="GRB10-interact_GYF"/>
</dbReference>
<feature type="domain" description="GYF" evidence="2">
    <location>
        <begin position="452"/>
        <end position="502"/>
    </location>
</feature>
<dbReference type="AlphaFoldDB" id="A0A158Q4R5"/>
<evidence type="ECO:0000313" key="3">
    <source>
        <dbReference type="EMBL" id="VDN50601.1"/>
    </source>
</evidence>
<dbReference type="GO" id="GO:0005829">
    <property type="term" value="C:cytosol"/>
    <property type="evidence" value="ECO:0007669"/>
    <property type="project" value="TreeGrafter"/>
</dbReference>
<dbReference type="PROSITE" id="PS50829">
    <property type="entry name" value="GYF"/>
    <property type="match status" value="1"/>
</dbReference>
<feature type="region of interest" description="Disordered" evidence="1">
    <location>
        <begin position="647"/>
        <end position="696"/>
    </location>
</feature>
<feature type="region of interest" description="Disordered" evidence="1">
    <location>
        <begin position="158"/>
        <end position="186"/>
    </location>
</feature>
<dbReference type="Pfam" id="PF02213">
    <property type="entry name" value="GYF"/>
    <property type="match status" value="1"/>
</dbReference>
<sequence length="1025" mass="114687">MRVNSGGAGNCGGDGSLGNSTRNEKQISSENQHDYPLADPIFVTNRYGREDLLALQPKDSRPPDGLDACCFFIPITQQPIVLQAHSEIEERLQFNINSSKAMNALNHTERLVIGSGGSTIAQYGNIGHSGGGGQQFQSTYMVAGGGSGFGRGTVQSNRSASFRGGRGGVQSHSIPGNHGASGLLDSPILNRYVPSRSRGGMVSGRGGGIVGSLPLNSRAQGLYDPRDPNDRPRKSHRSISEDSPPVPNVNTTFNSNVTSGTSPTSMLIQNANSDEWVRVGHPGVSWGKRSLCGAVHQKSSSSAISGSTVPEWMGDASERGGALVSDTGSFDDGQFKINPVAKVAPNVIGAGGNDDSVERQKVHGMDSTGSSVVVLADAWTNSNEKADSHSSAVLHYQEPPEITTLLTAETKAPVVSSKPSNIYQSKNSNIGTIMHHPLAQSVSVTSSLSNSEDVWFYVDPKNAIQGPFATSHMQGWYDMGYFPKNLHIRYGRDPEKRFVTLDDLICWNGAVTPFKDYGLVPTVAEVVQMPMQPPQLNHTLWTDASFIDKVQEERQRLAEKERKLREQEEAMAKKEEERQKKWQQEIREKELLFQKQQEELRRMAAEEEEKAAAREREIENERRRMTEEIERAKKEKVERLLDEMRKEEAERRRLVEDEHKKAEKERMTLQIDAERKKAEEREAKKKPEKESSKQFEQKKLYDQTVFTVTESHAPVSIPENLCEHSSQIKTQTTYRVIDNKPVLTKVAPWLRMNSDSQHLHERCEQSLLEIQREEELQAMAESEKRRQQLDANRKENAGVAHSVWASASQKLTWNRPLKAVSQVHQSAWGAAGANFNSNITVNPLWNTLEMDKKLKTNNCFPKNAHITKSKGDCNAHQEAVKKLFKDSLSINNCPFTSWIIQRVNQLNSSVDADVFASFIQDVDNPDDVADYIDTYLGEGREAKEFLREFLDRRSQTRLKKYTTEKDNTDGKIESPNNTQIILGHLTLCVVEVESKLSSRKFATDFFWSNIFAVLWNYVKMFVIQL</sequence>
<dbReference type="InterPro" id="IPR003169">
    <property type="entry name" value="GYF"/>
</dbReference>
<organism evidence="4 6">
    <name type="scientific">Dracunculus medinensis</name>
    <name type="common">Guinea worm</name>
    <dbReference type="NCBI Taxonomy" id="318479"/>
    <lineage>
        <taxon>Eukaryota</taxon>
        <taxon>Metazoa</taxon>
        <taxon>Ecdysozoa</taxon>
        <taxon>Nematoda</taxon>
        <taxon>Chromadorea</taxon>
        <taxon>Rhabditida</taxon>
        <taxon>Spirurina</taxon>
        <taxon>Dracunculoidea</taxon>
        <taxon>Dracunculidae</taxon>
        <taxon>Dracunculus</taxon>
    </lineage>
</organism>
<evidence type="ECO:0000259" key="2">
    <source>
        <dbReference type="PROSITE" id="PS50829"/>
    </source>
</evidence>
<feature type="compositionally biased region" description="Basic and acidic residues" evidence="1">
    <location>
        <begin position="22"/>
        <end position="33"/>
    </location>
</feature>
<keyword evidence="5" id="KW-1185">Reference proteome</keyword>